<organism evidence="2 3">
    <name type="scientific">Niallia circulans</name>
    <name type="common">Bacillus circulans</name>
    <dbReference type="NCBI Taxonomy" id="1397"/>
    <lineage>
        <taxon>Bacteria</taxon>
        <taxon>Bacillati</taxon>
        <taxon>Bacillota</taxon>
        <taxon>Bacilli</taxon>
        <taxon>Bacillales</taxon>
        <taxon>Bacillaceae</taxon>
        <taxon>Niallia</taxon>
    </lineage>
</organism>
<keyword evidence="3" id="KW-1185">Reference proteome</keyword>
<evidence type="ECO:0000313" key="3">
    <source>
        <dbReference type="Proteomes" id="UP000036045"/>
    </source>
</evidence>
<sequence>MKYSVIGLIFQLIFIFTITIFNPIRVYVMNQYSVYPVALFELLLGVISLICALVGLIKKEVNGLSLFVFLFSLLICFYFVFVYLLGEAGNPPEIPWLYKK</sequence>
<proteinExistence type="predicted"/>
<feature type="transmembrane region" description="Helical" evidence="1">
    <location>
        <begin position="64"/>
        <end position="86"/>
    </location>
</feature>
<evidence type="ECO:0000313" key="2">
    <source>
        <dbReference type="EMBL" id="KLV28527.1"/>
    </source>
</evidence>
<accession>A0A0J1IRE8</accession>
<reference evidence="2 3" key="1">
    <citation type="submission" date="2015-05" db="EMBL/GenBank/DDBJ databases">
        <title>Whole genome sequence and identification of bacterial endophytes from Costus igneus.</title>
        <authorList>
            <person name="Lee Y.P."/>
            <person name="Gan H.M."/>
            <person name="Eng W."/>
            <person name="Wheatley M.S."/>
            <person name="Caraballo A."/>
            <person name="Polter S."/>
            <person name="Savka M.A."/>
            <person name="Hudson A.O."/>
        </authorList>
    </citation>
    <scope>NUCLEOTIDE SEQUENCE [LARGE SCALE GENOMIC DNA]</scope>
    <source>
        <strain evidence="2 3">RIT379</strain>
    </source>
</reference>
<keyword evidence="1" id="KW-0472">Membrane</keyword>
<comment type="caution">
    <text evidence="2">The sequence shown here is derived from an EMBL/GenBank/DDBJ whole genome shotgun (WGS) entry which is preliminary data.</text>
</comment>
<dbReference type="AlphaFoldDB" id="A0A0J1IRE8"/>
<feature type="transmembrane region" description="Helical" evidence="1">
    <location>
        <begin position="7"/>
        <end position="28"/>
    </location>
</feature>
<feature type="transmembrane region" description="Helical" evidence="1">
    <location>
        <begin position="34"/>
        <end position="57"/>
    </location>
</feature>
<dbReference type="EMBL" id="LDPH01000001">
    <property type="protein sequence ID" value="KLV28527.1"/>
    <property type="molecule type" value="Genomic_DNA"/>
</dbReference>
<dbReference type="PATRIC" id="fig|1397.4.peg.444"/>
<protein>
    <submittedName>
        <fullName evidence="2">Uncharacterized protein</fullName>
    </submittedName>
</protein>
<evidence type="ECO:0000256" key="1">
    <source>
        <dbReference type="SAM" id="Phobius"/>
    </source>
</evidence>
<keyword evidence="1" id="KW-1133">Transmembrane helix</keyword>
<dbReference type="Proteomes" id="UP000036045">
    <property type="component" value="Unassembled WGS sequence"/>
</dbReference>
<keyword evidence="1" id="KW-0812">Transmembrane</keyword>
<name>A0A0J1IRE8_NIACI</name>
<gene>
    <name evidence="2" type="ORF">ABW02_01985</name>
</gene>